<dbReference type="Pfam" id="PF02674">
    <property type="entry name" value="Colicin_V"/>
    <property type="match status" value="1"/>
</dbReference>
<keyword evidence="8" id="KW-1185">Reference proteome</keyword>
<proteinExistence type="predicted"/>
<accession>A0ABV4U733</accession>
<comment type="subcellular location">
    <subcellularLocation>
        <location evidence="1">Membrane</location>
        <topology evidence="1">Multi-pass membrane protein</topology>
    </subcellularLocation>
</comment>
<evidence type="ECO:0000313" key="8">
    <source>
        <dbReference type="Proteomes" id="UP001575105"/>
    </source>
</evidence>
<feature type="transmembrane region" description="Helical" evidence="6">
    <location>
        <begin position="98"/>
        <end position="123"/>
    </location>
</feature>
<organism evidence="7 8">
    <name type="scientific">Natronomicrosphaera hydrolytica</name>
    <dbReference type="NCBI Taxonomy" id="3242702"/>
    <lineage>
        <taxon>Bacteria</taxon>
        <taxon>Pseudomonadati</taxon>
        <taxon>Planctomycetota</taxon>
        <taxon>Phycisphaerae</taxon>
        <taxon>Phycisphaerales</taxon>
        <taxon>Phycisphaeraceae</taxon>
        <taxon>Natronomicrosphaera</taxon>
    </lineage>
</organism>
<comment type="caution">
    <text evidence="7">The sequence shown here is derived from an EMBL/GenBank/DDBJ whole genome shotgun (WGS) entry which is preliminary data.</text>
</comment>
<dbReference type="Proteomes" id="UP001575105">
    <property type="component" value="Unassembled WGS sequence"/>
</dbReference>
<evidence type="ECO:0000313" key="7">
    <source>
        <dbReference type="EMBL" id="MFA9478788.1"/>
    </source>
</evidence>
<keyword evidence="4 6" id="KW-0472">Membrane</keyword>
<evidence type="ECO:0000256" key="2">
    <source>
        <dbReference type="ARBA" id="ARBA00022692"/>
    </source>
</evidence>
<dbReference type="EMBL" id="JBGUBD010000006">
    <property type="protein sequence ID" value="MFA9478788.1"/>
    <property type="molecule type" value="Genomic_DNA"/>
</dbReference>
<evidence type="ECO:0000256" key="5">
    <source>
        <dbReference type="SAM" id="MobiDB-lite"/>
    </source>
</evidence>
<dbReference type="RefSeq" id="WP_425345714.1">
    <property type="nucleotide sequence ID" value="NZ_JBGUBD010000006.1"/>
</dbReference>
<evidence type="ECO:0000256" key="1">
    <source>
        <dbReference type="ARBA" id="ARBA00004141"/>
    </source>
</evidence>
<keyword evidence="3 6" id="KW-1133">Transmembrane helix</keyword>
<feature type="region of interest" description="Disordered" evidence="5">
    <location>
        <begin position="367"/>
        <end position="398"/>
    </location>
</feature>
<feature type="transmembrane region" description="Helical" evidence="6">
    <location>
        <begin position="58"/>
        <end position="78"/>
    </location>
</feature>
<reference evidence="7 8" key="1">
    <citation type="submission" date="2024-08" db="EMBL/GenBank/DDBJ databases">
        <title>Whole-genome sequencing of halo(alkali)philic microorganisms from hypersaline lakes.</title>
        <authorList>
            <person name="Sorokin D.Y."/>
            <person name="Merkel A.Y."/>
            <person name="Messina E."/>
            <person name="Yakimov M."/>
        </authorList>
    </citation>
    <scope>NUCLEOTIDE SEQUENCE [LARGE SCALE GENOMIC DNA]</scope>
    <source>
        <strain evidence="7 8">AB-hyl4</strain>
    </source>
</reference>
<evidence type="ECO:0000256" key="4">
    <source>
        <dbReference type="ARBA" id="ARBA00023136"/>
    </source>
</evidence>
<sequence length="556" mass="60989">MITNLIVVGFVGMMAFYWYTQGLFSAFLHLAAVVAAGALAFALWEPAAYWLLGTGTVASHYAWGISLVSLFIICLSLIRTMLDKFVPGNAQFQNLANLIGGGLCGLASGLLTAGVMIIGIGFMPLPMSLGGYQPYSIGPDDRPQKTGSDLWVPADQLAAGFFGGLSSGAFAPWGTPASLETHRPNLVAQSALFRFRYDEHASLVVDPDMVEIQQLIEYRLPGEALPENLAEALGQRAQQAGQQLIVLDTQWEQHAAGYDRGTIRIGPAQVQLVTRGRETDQLRLQPNFPVAFSKDDVAGDRRELYPFLDERVVAYTSDQSANFAFAFIVPADHEPVFALIRQVRYPLRGISPVSEADTLLAALGQPTRTESADADDDTDTRPAPSQAEGPLEQTNRLDRQFSKNYAPRFNYDGTSIVSGTGEVRRGGGRLTDATRVDSIHEPSHQRMVRLRADVRAARSLLGQIHQAAERVHGIQLEDHRGQRIDPVAYVWLKSGGDQEIRVDLDSRIRSATQLPRPASIGSDDELYLYFLVSPGITIQRYHLGPNDSHDVEFEVQ</sequence>
<gene>
    <name evidence="7" type="ORF">ACERK3_10820</name>
</gene>
<evidence type="ECO:0000256" key="3">
    <source>
        <dbReference type="ARBA" id="ARBA00022989"/>
    </source>
</evidence>
<feature type="transmembrane region" description="Helical" evidence="6">
    <location>
        <begin position="31"/>
        <end position="52"/>
    </location>
</feature>
<keyword evidence="2 6" id="KW-0812">Transmembrane</keyword>
<evidence type="ECO:0000256" key="6">
    <source>
        <dbReference type="SAM" id="Phobius"/>
    </source>
</evidence>
<name>A0ABV4U733_9BACT</name>
<protein>
    <submittedName>
        <fullName evidence="7">CvpA family protein</fullName>
    </submittedName>
</protein>
<dbReference type="InterPro" id="IPR003825">
    <property type="entry name" value="Colicin-V_CvpA"/>
</dbReference>